<dbReference type="GO" id="GO:0046872">
    <property type="term" value="F:metal ion binding"/>
    <property type="evidence" value="ECO:0007669"/>
    <property type="project" value="UniProtKB-KW"/>
</dbReference>
<evidence type="ECO:0000313" key="10">
    <source>
        <dbReference type="Proteomes" id="UP001652621"/>
    </source>
</evidence>
<keyword evidence="8" id="KW-1133">Transmembrane helix</keyword>
<dbReference type="PANTHER" id="PTHR22930:SF269">
    <property type="entry name" value="NUCLEASE HARBI1-LIKE PROTEIN"/>
    <property type="match status" value="1"/>
</dbReference>
<keyword evidence="8" id="KW-0472">Membrane</keyword>
<name>A0A9J7DLT8_MUSDO</name>
<dbReference type="GO" id="GO:0005634">
    <property type="term" value="C:nucleus"/>
    <property type="evidence" value="ECO:0007669"/>
    <property type="project" value="UniProtKB-SubCell"/>
</dbReference>
<dbReference type="GO" id="GO:0004518">
    <property type="term" value="F:nuclease activity"/>
    <property type="evidence" value="ECO:0007669"/>
    <property type="project" value="UniProtKB-KW"/>
</dbReference>
<evidence type="ECO:0000259" key="9">
    <source>
        <dbReference type="Pfam" id="PF13359"/>
    </source>
</evidence>
<dbReference type="InterPro" id="IPR045249">
    <property type="entry name" value="HARBI1-like"/>
</dbReference>
<keyword evidence="8" id="KW-0812">Transmembrane</keyword>
<dbReference type="RefSeq" id="XP_019894487.2">
    <property type="nucleotide sequence ID" value="XM_020038928.2"/>
</dbReference>
<evidence type="ECO:0000256" key="6">
    <source>
        <dbReference type="ARBA" id="ARBA00022801"/>
    </source>
</evidence>
<dbReference type="OrthoDB" id="6627079at2759"/>
<evidence type="ECO:0000256" key="5">
    <source>
        <dbReference type="ARBA" id="ARBA00022723"/>
    </source>
</evidence>
<keyword evidence="5" id="KW-0479">Metal-binding</keyword>
<comment type="similarity">
    <text evidence="3">Belongs to the HARBI1 family.</text>
</comment>
<evidence type="ECO:0000256" key="2">
    <source>
        <dbReference type="ARBA" id="ARBA00004123"/>
    </source>
</evidence>
<feature type="transmembrane region" description="Helical" evidence="8">
    <location>
        <begin position="21"/>
        <end position="46"/>
    </location>
</feature>
<evidence type="ECO:0000256" key="8">
    <source>
        <dbReference type="SAM" id="Phobius"/>
    </source>
</evidence>
<organism evidence="10 11">
    <name type="scientific">Musca domestica</name>
    <name type="common">House fly</name>
    <dbReference type="NCBI Taxonomy" id="7370"/>
    <lineage>
        <taxon>Eukaryota</taxon>
        <taxon>Metazoa</taxon>
        <taxon>Ecdysozoa</taxon>
        <taxon>Arthropoda</taxon>
        <taxon>Hexapoda</taxon>
        <taxon>Insecta</taxon>
        <taxon>Pterygota</taxon>
        <taxon>Neoptera</taxon>
        <taxon>Endopterygota</taxon>
        <taxon>Diptera</taxon>
        <taxon>Brachycera</taxon>
        <taxon>Muscomorpha</taxon>
        <taxon>Muscoidea</taxon>
        <taxon>Muscidae</taxon>
        <taxon>Musca</taxon>
    </lineage>
</organism>
<keyword evidence="4" id="KW-0540">Nuclease</keyword>
<evidence type="ECO:0000256" key="3">
    <source>
        <dbReference type="ARBA" id="ARBA00006958"/>
    </source>
</evidence>
<evidence type="ECO:0000256" key="7">
    <source>
        <dbReference type="ARBA" id="ARBA00023242"/>
    </source>
</evidence>
<dbReference type="Pfam" id="PF13359">
    <property type="entry name" value="DDE_Tnp_4"/>
    <property type="match status" value="1"/>
</dbReference>
<keyword evidence="6" id="KW-0378">Hydrolase</keyword>
<reference evidence="11" key="1">
    <citation type="submission" date="2025-08" db="UniProtKB">
        <authorList>
            <consortium name="RefSeq"/>
        </authorList>
    </citation>
    <scope>IDENTIFICATION</scope>
    <source>
        <strain evidence="11">Aabys</strain>
        <tissue evidence="11">Whole body</tissue>
    </source>
</reference>
<evidence type="ECO:0000256" key="1">
    <source>
        <dbReference type="ARBA" id="ARBA00001968"/>
    </source>
</evidence>
<dbReference type="InterPro" id="IPR027806">
    <property type="entry name" value="HARBI1_dom"/>
</dbReference>
<proteinExistence type="inferred from homology"/>
<comment type="cofactor">
    <cofactor evidence="1">
        <name>a divalent metal cation</name>
        <dbReference type="ChEBI" id="CHEBI:60240"/>
    </cofactor>
</comment>
<dbReference type="GO" id="GO:0016787">
    <property type="term" value="F:hydrolase activity"/>
    <property type="evidence" value="ECO:0007669"/>
    <property type="project" value="UniProtKB-KW"/>
</dbReference>
<gene>
    <name evidence="11" type="primary">LOC101897598</name>
</gene>
<evidence type="ECO:0000313" key="11">
    <source>
        <dbReference type="RefSeq" id="XP_019894487.2"/>
    </source>
</evidence>
<dbReference type="GeneID" id="101897598"/>
<feature type="domain" description="DDE Tnp4" evidence="9">
    <location>
        <begin position="273"/>
        <end position="419"/>
    </location>
</feature>
<dbReference type="PANTHER" id="PTHR22930">
    <property type="match status" value="1"/>
</dbReference>
<dbReference type="Proteomes" id="UP001652621">
    <property type="component" value="Unplaced"/>
</dbReference>
<keyword evidence="10" id="KW-1185">Reference proteome</keyword>
<evidence type="ECO:0000256" key="4">
    <source>
        <dbReference type="ARBA" id="ARBA00022722"/>
    </source>
</evidence>
<protein>
    <submittedName>
        <fullName evidence="11">Uncharacterized protein LOC101897598 isoform X1</fullName>
    </submittedName>
</protein>
<comment type="subcellular location">
    <subcellularLocation>
        <location evidence="2">Nucleus</location>
    </subcellularLocation>
</comment>
<dbReference type="VEuPathDB" id="VectorBase:MDOMA2_004519"/>
<dbReference type="AlphaFoldDB" id="A0A9J7DLT8"/>
<accession>A0A9J7DLT8</accession>
<keyword evidence="7" id="KW-0539">Nucleus</keyword>
<sequence length="486" mass="56133">MYTALCISLIRKQRGTRGFCFLFLFYRAFLFVFLIFLFGNAFHFGFTHAYLLCSSQKPQNSMLTSILHQVNLIWNWAKFFPENRIFCQNWQLVYVNNDHCPGKLKLYIGCGIMTEENNINKAHEIRISPEDEKYYTACAQYIMERNEEHFFAVTRMTVDNYNLLFSILEDKLERFSNRRPIGSETRLAVTVIFLANDCNVQVLALVYNIGISTVRKVISETCDDIWNGLHPVFMLPPNKREFKIIAKEFYANTSLPNCLGVLGAKDIRIASSHNSKTTISVILLIICDANYVFTHVHVCALSNDIEGGILAQSEFGQKILDDSLDIPCNEKLPGSRTIFPYYFVADRTFPLRENVMRPFPGNNLTQGKEIFNSMLSNAQEIIENAFGILSNRWKILHTKANISPEMAEKYILATVALHNFLMIKNDNNYFTSELIDHQIGDRKILGKWREEHSFLPTYTSTSTFRSSSEAFLLREELKEYFLNNLN</sequence>